<dbReference type="Gene3D" id="3.40.50.150">
    <property type="entry name" value="Vaccinia Virus protein VP39"/>
    <property type="match status" value="1"/>
</dbReference>
<keyword evidence="7" id="KW-0093">Biotin biosynthesis</keyword>
<evidence type="ECO:0000259" key="8">
    <source>
        <dbReference type="Pfam" id="PF08241"/>
    </source>
</evidence>
<keyword evidence="4" id="KW-0489">Methyltransferase</keyword>
<dbReference type="GO" id="GO:0009102">
    <property type="term" value="P:biotin biosynthetic process"/>
    <property type="evidence" value="ECO:0007669"/>
    <property type="project" value="UniProtKB-KW"/>
</dbReference>
<organism evidence="9 10">
    <name type="scientific">Helicobacter hepaticus (strain ATCC 51449 / 3B1)</name>
    <dbReference type="NCBI Taxonomy" id="235279"/>
    <lineage>
        <taxon>Bacteria</taxon>
        <taxon>Pseudomonadati</taxon>
        <taxon>Campylobacterota</taxon>
        <taxon>Epsilonproteobacteria</taxon>
        <taxon>Campylobacterales</taxon>
        <taxon>Helicobacteraceae</taxon>
        <taxon>Helicobacter</taxon>
    </lineage>
</organism>
<dbReference type="EMBL" id="AE017125">
    <property type="protein sequence ID" value="AAP77804.1"/>
    <property type="molecule type" value="Genomic_DNA"/>
</dbReference>
<gene>
    <name evidence="9" type="primary">bioC</name>
    <name evidence="9" type="ordered locus">HH_1207</name>
</gene>
<dbReference type="RefSeq" id="WP_011116047.1">
    <property type="nucleotide sequence ID" value="NC_004917.1"/>
</dbReference>
<dbReference type="Pfam" id="PF08241">
    <property type="entry name" value="Methyltransf_11"/>
    <property type="match status" value="1"/>
</dbReference>
<dbReference type="GO" id="GO:0010340">
    <property type="term" value="F:carboxyl-O-methyltransferase activity"/>
    <property type="evidence" value="ECO:0007669"/>
    <property type="project" value="InterPro"/>
</dbReference>
<proteinExistence type="predicted"/>
<dbReference type="Proteomes" id="UP000002495">
    <property type="component" value="Chromosome"/>
</dbReference>
<dbReference type="STRING" id="235279.HH_1207"/>
<evidence type="ECO:0000313" key="10">
    <source>
        <dbReference type="Proteomes" id="UP000002495"/>
    </source>
</evidence>
<dbReference type="GO" id="GO:0008757">
    <property type="term" value="F:S-adenosylmethionine-dependent methyltransferase activity"/>
    <property type="evidence" value="ECO:0007669"/>
    <property type="project" value="InterPro"/>
</dbReference>
<keyword evidence="10" id="KW-1185">Reference proteome</keyword>
<dbReference type="KEGG" id="hhe:HH_1207"/>
<dbReference type="InterPro" id="IPR013216">
    <property type="entry name" value="Methyltransf_11"/>
</dbReference>
<comment type="catalytic activity">
    <reaction evidence="1">
        <text>malonyl-[ACP] + S-adenosyl-L-methionine = malonyl-[ACP] methyl ester + S-adenosyl-L-homocysteine</text>
        <dbReference type="Rhea" id="RHEA:17105"/>
        <dbReference type="Rhea" id="RHEA-COMP:9623"/>
        <dbReference type="Rhea" id="RHEA-COMP:9954"/>
        <dbReference type="ChEBI" id="CHEBI:57856"/>
        <dbReference type="ChEBI" id="CHEBI:59789"/>
        <dbReference type="ChEBI" id="CHEBI:78449"/>
        <dbReference type="ChEBI" id="CHEBI:78845"/>
        <dbReference type="EC" id="2.1.1.197"/>
    </reaction>
</comment>
<comment type="pathway">
    <text evidence="2">Cofactor biosynthesis; biotin biosynthesis.</text>
</comment>
<evidence type="ECO:0000256" key="1">
    <source>
        <dbReference type="ARBA" id="ARBA00000852"/>
    </source>
</evidence>
<evidence type="ECO:0000256" key="7">
    <source>
        <dbReference type="ARBA" id="ARBA00022756"/>
    </source>
</evidence>
<sequence>MPPTKILKYSSHDFNLISFHKTRDTYNDNSPIQRAMRFHLLNLVLGTNRKSFDSIFEFGAGTGELTALISKSFDFQHYITNDFYPYDMAGALHDERILHLAFDMAQLCTHSLAKKQFELIISNACLQWLDCASTLTNLKSMITCGGILALSSFGQDNMHEIREITGVGLKYESLDTIRALLEKDFEILVLESTHHRLHFDSSLEVFRHLKLSGVNAFGINKPFHLTKTMLKNYTQRFNNTLTYEPVYILALKH</sequence>
<accession>Q7VGW3</accession>
<dbReference type="NCBIfam" id="TIGR02072">
    <property type="entry name" value="BioC"/>
    <property type="match status" value="1"/>
</dbReference>
<dbReference type="SUPFAM" id="SSF53335">
    <property type="entry name" value="S-adenosyl-L-methionine-dependent methyltransferases"/>
    <property type="match status" value="1"/>
</dbReference>
<dbReference type="AlphaFoldDB" id="Q7VGW3"/>
<dbReference type="InterPro" id="IPR011814">
    <property type="entry name" value="BioC"/>
</dbReference>
<name>Q7VGW3_HELHP</name>
<dbReference type="EC" id="2.1.1.197" evidence="3"/>
<reference evidence="9 10" key="1">
    <citation type="journal article" date="2003" name="Proc. Natl. Acad. Sci. U.S.A.">
        <title>The complete genome sequence of the carcinogenic bacterium Helicobacter hepaticus.</title>
        <authorList>
            <person name="Suerbaum S."/>
            <person name="Josenhans C."/>
            <person name="Sterzenbach T."/>
            <person name="Drescher B."/>
            <person name="Brandt P."/>
            <person name="Bell M."/>
            <person name="Droege M."/>
            <person name="Fartmann B."/>
            <person name="Fischer H.-P."/>
            <person name="Ge Z."/>
            <person name="Hoerster A."/>
            <person name="Holland R."/>
            <person name="Klein K."/>
            <person name="Koenig J."/>
            <person name="Macko L."/>
            <person name="Mendz G.L."/>
            <person name="Nyakatura G."/>
            <person name="Schauer D.B."/>
            <person name="Shen Z."/>
            <person name="Weber J."/>
            <person name="Frosch M."/>
            <person name="Fox J.G."/>
        </authorList>
    </citation>
    <scope>NUCLEOTIDE SEQUENCE [LARGE SCALE GENOMIC DNA]</scope>
    <source>
        <strain evidence="10">ATCC 51449 / 3B1</strain>
    </source>
</reference>
<evidence type="ECO:0000256" key="5">
    <source>
        <dbReference type="ARBA" id="ARBA00022679"/>
    </source>
</evidence>
<dbReference type="GO" id="GO:0102130">
    <property type="term" value="F:malonyl-CoA methyltransferase activity"/>
    <property type="evidence" value="ECO:0007669"/>
    <property type="project" value="UniProtKB-EC"/>
</dbReference>
<evidence type="ECO:0000256" key="4">
    <source>
        <dbReference type="ARBA" id="ARBA00022603"/>
    </source>
</evidence>
<keyword evidence="6" id="KW-0949">S-adenosyl-L-methionine</keyword>
<dbReference type="eggNOG" id="COG0500">
    <property type="taxonomic scope" value="Bacteria"/>
</dbReference>
<evidence type="ECO:0000256" key="3">
    <source>
        <dbReference type="ARBA" id="ARBA00012327"/>
    </source>
</evidence>
<feature type="domain" description="Methyltransferase type 11" evidence="8">
    <location>
        <begin position="57"/>
        <end position="149"/>
    </location>
</feature>
<dbReference type="InterPro" id="IPR029063">
    <property type="entry name" value="SAM-dependent_MTases_sf"/>
</dbReference>
<dbReference type="GO" id="GO:0032259">
    <property type="term" value="P:methylation"/>
    <property type="evidence" value="ECO:0007669"/>
    <property type="project" value="UniProtKB-KW"/>
</dbReference>
<keyword evidence="5" id="KW-0808">Transferase</keyword>
<dbReference type="OrthoDB" id="9802097at2"/>
<evidence type="ECO:0000256" key="6">
    <source>
        <dbReference type="ARBA" id="ARBA00022691"/>
    </source>
</evidence>
<evidence type="ECO:0000256" key="2">
    <source>
        <dbReference type="ARBA" id="ARBA00004746"/>
    </source>
</evidence>
<evidence type="ECO:0000313" key="9">
    <source>
        <dbReference type="EMBL" id="AAP77804.1"/>
    </source>
</evidence>
<protein>
    <recommendedName>
        <fullName evidence="3">malonyl-[acyl-carrier protein] O-methyltransferase</fullName>
        <ecNumber evidence="3">2.1.1.197</ecNumber>
    </recommendedName>
</protein>
<dbReference type="HOGENOM" id="CLU_046586_1_0_7"/>